<dbReference type="InParanoid" id="A0A4S2MPA0"/>
<proteinExistence type="predicted"/>
<keyword evidence="1" id="KW-0472">Membrane</keyword>
<sequence>MPPPPSASRLGTGQATKITGGVNLGILVPAVLLVVGMVVASILVMLPLRRQHGILGFVARYIPGCARLRPLPRSTNPPMAHIPSSSSATDNAGILTTTTTPNSIGKSSHAGWDKESEGLVDIDPNPATPQWRGVRVLGSGSRPVKTAKTLDRHGWGRDTLQVHHQHFHQQKHNRPLRIHPVPSAPSTYPSFETDPDPHGGVPLLSLHSPVHSPATSPGLKPPSRLRFEYFSDDDVDTDGDGGKGVKIQQERGKKRIETLGMEMGRENDVERMETPESWVTPWVRVAEGGRGVRK</sequence>
<evidence type="ECO:0000313" key="3">
    <source>
        <dbReference type="Proteomes" id="UP000298138"/>
    </source>
</evidence>
<evidence type="ECO:0000313" key="2">
    <source>
        <dbReference type="EMBL" id="TGZ77109.1"/>
    </source>
</evidence>
<accession>A0A4S2MPA0</accession>
<feature type="transmembrane region" description="Helical" evidence="1">
    <location>
        <begin position="26"/>
        <end position="46"/>
    </location>
</feature>
<evidence type="ECO:0000256" key="1">
    <source>
        <dbReference type="SAM" id="Phobius"/>
    </source>
</evidence>
<dbReference type="Proteomes" id="UP000298138">
    <property type="component" value="Unassembled WGS sequence"/>
</dbReference>
<protein>
    <submittedName>
        <fullName evidence="2">Uncharacterized protein</fullName>
    </submittedName>
</protein>
<keyword evidence="1" id="KW-1133">Transmembrane helix</keyword>
<dbReference type="EMBL" id="ML220159">
    <property type="protein sequence ID" value="TGZ77109.1"/>
    <property type="molecule type" value="Genomic_DNA"/>
</dbReference>
<dbReference type="AlphaFoldDB" id="A0A4S2MPA0"/>
<reference evidence="2 3" key="1">
    <citation type="submission" date="2019-04" db="EMBL/GenBank/DDBJ databases">
        <title>Comparative genomics and transcriptomics to analyze fruiting body development in filamentous ascomycetes.</title>
        <authorList>
            <consortium name="DOE Joint Genome Institute"/>
            <person name="Lutkenhaus R."/>
            <person name="Traeger S."/>
            <person name="Breuer J."/>
            <person name="Kuo A."/>
            <person name="Lipzen A."/>
            <person name="Pangilinan J."/>
            <person name="Dilworth D."/>
            <person name="Sandor L."/>
            <person name="Poggeler S."/>
            <person name="Barry K."/>
            <person name="Grigoriev I.V."/>
            <person name="Nowrousian M."/>
        </authorList>
    </citation>
    <scope>NUCLEOTIDE SEQUENCE [LARGE SCALE GENOMIC DNA]</scope>
    <source>
        <strain evidence="2 3">CBS 389.68</strain>
    </source>
</reference>
<keyword evidence="1" id="KW-0812">Transmembrane</keyword>
<organism evidence="2 3">
    <name type="scientific">Ascodesmis nigricans</name>
    <dbReference type="NCBI Taxonomy" id="341454"/>
    <lineage>
        <taxon>Eukaryota</taxon>
        <taxon>Fungi</taxon>
        <taxon>Dikarya</taxon>
        <taxon>Ascomycota</taxon>
        <taxon>Pezizomycotina</taxon>
        <taxon>Pezizomycetes</taxon>
        <taxon>Pezizales</taxon>
        <taxon>Ascodesmidaceae</taxon>
        <taxon>Ascodesmis</taxon>
    </lineage>
</organism>
<keyword evidence="3" id="KW-1185">Reference proteome</keyword>
<gene>
    <name evidence="2" type="ORF">EX30DRAFT_398786</name>
</gene>
<name>A0A4S2MPA0_9PEZI</name>